<comment type="similarity">
    <text evidence="1">Belongs to the LOR family.</text>
</comment>
<dbReference type="SUPFAM" id="SSF54518">
    <property type="entry name" value="Tubby C-terminal domain-like"/>
    <property type="match status" value="1"/>
</dbReference>
<dbReference type="InterPro" id="IPR025659">
    <property type="entry name" value="Tubby-like_C"/>
</dbReference>
<evidence type="ECO:0008006" key="3">
    <source>
        <dbReference type="Google" id="ProtNLM"/>
    </source>
</evidence>
<dbReference type="AlphaFoldDB" id="A0A0G4HJV9"/>
<dbReference type="Pfam" id="PF04525">
    <property type="entry name" value="LOR"/>
    <property type="match status" value="1"/>
</dbReference>
<evidence type="ECO:0000256" key="1">
    <source>
        <dbReference type="ARBA" id="ARBA00005437"/>
    </source>
</evidence>
<proteinExistence type="inferred from homology"/>
<name>A0A0G4HJV9_9ALVE</name>
<dbReference type="Gene3D" id="2.40.160.200">
    <property type="entry name" value="LURP1-related"/>
    <property type="match status" value="1"/>
</dbReference>
<gene>
    <name evidence="2" type="ORF">Cvel_7192</name>
</gene>
<reference evidence="2" key="1">
    <citation type="submission" date="2014-11" db="EMBL/GenBank/DDBJ databases">
        <authorList>
            <person name="Otto D Thomas"/>
            <person name="Naeem Raeece"/>
        </authorList>
    </citation>
    <scope>NUCLEOTIDE SEQUENCE</scope>
</reference>
<dbReference type="InterPro" id="IPR038595">
    <property type="entry name" value="LOR_sf"/>
</dbReference>
<sequence>MGNCLSDGEPECLALSCMPSCQAGFLSKSYVSDQETAFTLREKALSWSGDDFVVYDQLFRKALIFDAKAFSFNGSRRILDPSGGHLFTARRKNLSFRPVWRLELPGMEGSADSKHDCEATIIHSNRGSWGGGTFEIYRRGELVLVCEASKLGHAFTFLTPHRTAVIAQSSTSWGQHRSANTYRLRCGPLADQILLIFACVVIDECLHD</sequence>
<organism evidence="2">
    <name type="scientific">Chromera velia CCMP2878</name>
    <dbReference type="NCBI Taxonomy" id="1169474"/>
    <lineage>
        <taxon>Eukaryota</taxon>
        <taxon>Sar</taxon>
        <taxon>Alveolata</taxon>
        <taxon>Colpodellida</taxon>
        <taxon>Chromeraceae</taxon>
        <taxon>Chromera</taxon>
    </lineage>
</organism>
<evidence type="ECO:0000313" key="2">
    <source>
        <dbReference type="EMBL" id="CEM44528.1"/>
    </source>
</evidence>
<dbReference type="EMBL" id="CDMZ01002949">
    <property type="protein sequence ID" value="CEM44528.1"/>
    <property type="molecule type" value="Genomic_DNA"/>
</dbReference>
<accession>A0A0G4HJV9</accession>
<dbReference type="VEuPathDB" id="CryptoDB:Cvel_7192"/>
<dbReference type="InterPro" id="IPR007612">
    <property type="entry name" value="LOR"/>
</dbReference>
<protein>
    <recommendedName>
        <fullName evidence="3">Tubby C-terminal domain-containing protein</fullName>
    </recommendedName>
</protein>